<evidence type="ECO:0000256" key="3">
    <source>
        <dbReference type="SAM" id="Phobius"/>
    </source>
</evidence>
<reference evidence="5" key="1">
    <citation type="journal article" date="2019" name="Int. J. Syst. Evol. Microbiol.">
        <title>The Global Catalogue of Microorganisms (GCM) 10K type strain sequencing project: providing services to taxonomists for standard genome sequencing and annotation.</title>
        <authorList>
            <consortium name="The Broad Institute Genomics Platform"/>
            <consortium name="The Broad Institute Genome Sequencing Center for Infectious Disease"/>
            <person name="Wu L."/>
            <person name="Ma J."/>
        </authorList>
    </citation>
    <scope>NUCLEOTIDE SEQUENCE [LARGE SCALE GENOMIC DNA]</scope>
    <source>
        <strain evidence="5">JCM 31404</strain>
    </source>
</reference>
<proteinExistence type="predicted"/>
<evidence type="ECO:0000256" key="2">
    <source>
        <dbReference type="SAM" id="MobiDB-lite"/>
    </source>
</evidence>
<keyword evidence="3" id="KW-0812">Transmembrane</keyword>
<dbReference type="Gene3D" id="1.25.40.10">
    <property type="entry name" value="Tetratricopeptide repeat domain"/>
    <property type="match status" value="1"/>
</dbReference>
<keyword evidence="3" id="KW-1133">Transmembrane helix</keyword>
<dbReference type="InterPro" id="IPR011990">
    <property type="entry name" value="TPR-like_helical_dom_sf"/>
</dbReference>
<protein>
    <recommendedName>
        <fullName evidence="6">Tetratricopeptide repeat protein</fullName>
    </recommendedName>
</protein>
<evidence type="ECO:0000313" key="5">
    <source>
        <dbReference type="Proteomes" id="UP000634308"/>
    </source>
</evidence>
<feature type="region of interest" description="Disordered" evidence="2">
    <location>
        <begin position="1"/>
        <end position="46"/>
    </location>
</feature>
<name>A0ABQ2RKG0_9DEIO</name>
<evidence type="ECO:0000313" key="4">
    <source>
        <dbReference type="EMBL" id="GGR44191.1"/>
    </source>
</evidence>
<keyword evidence="3" id="KW-0472">Membrane</keyword>
<gene>
    <name evidence="4" type="ORF">GCM10008959_01440</name>
</gene>
<dbReference type="PROSITE" id="PS50005">
    <property type="entry name" value="TPR"/>
    <property type="match status" value="1"/>
</dbReference>
<sequence length="308" mass="32724">MLGDEVSAARRPDAGQATPDGEQATPEGEHVTPEQLNTDSSQAAPSERVLSLADLIGQREWRRALATARAQGAPLDLEQALDTVLTVQSAVRARRYPAARQAAAELAPLLPTVPEPEGSALRAQVDPQELTGALRALDAGQKVADPAELAALLAGALAQPLTRAEALNMQGILHAVSGEAGQARAVLEEAMQADPGHYRALTNLGNLDMEAGQFAAAEAVYRRVLTLNPDYDGGHHNLGVALRRQGRVAEGVKSIRRGQQLSMKRSKEDTNAEMKEQFAQNPAMKNLRWVLIAVAALIVFLVVRGVGG</sequence>
<evidence type="ECO:0000256" key="1">
    <source>
        <dbReference type="PROSITE-ProRule" id="PRU00339"/>
    </source>
</evidence>
<dbReference type="InterPro" id="IPR019734">
    <property type="entry name" value="TPR_rpt"/>
</dbReference>
<dbReference type="InterPro" id="IPR052943">
    <property type="entry name" value="TMTC_O-mannosyl-trnsfr"/>
</dbReference>
<dbReference type="PANTHER" id="PTHR44809:SF1">
    <property type="entry name" value="PROTEIN O-MANNOSYL-TRANSFERASE TMTC1"/>
    <property type="match status" value="1"/>
</dbReference>
<keyword evidence="5" id="KW-1185">Reference proteome</keyword>
<dbReference type="Proteomes" id="UP000634308">
    <property type="component" value="Unassembled WGS sequence"/>
</dbReference>
<dbReference type="EMBL" id="BMQM01000001">
    <property type="protein sequence ID" value="GGR44191.1"/>
    <property type="molecule type" value="Genomic_DNA"/>
</dbReference>
<accession>A0ABQ2RKG0</accession>
<dbReference type="SUPFAM" id="SSF48452">
    <property type="entry name" value="TPR-like"/>
    <property type="match status" value="1"/>
</dbReference>
<dbReference type="SMART" id="SM00028">
    <property type="entry name" value="TPR"/>
    <property type="match status" value="2"/>
</dbReference>
<comment type="caution">
    <text evidence="4">The sequence shown here is derived from an EMBL/GenBank/DDBJ whole genome shotgun (WGS) entry which is preliminary data.</text>
</comment>
<organism evidence="4 5">
    <name type="scientific">Deinococcus seoulensis</name>
    <dbReference type="NCBI Taxonomy" id="1837379"/>
    <lineage>
        <taxon>Bacteria</taxon>
        <taxon>Thermotogati</taxon>
        <taxon>Deinococcota</taxon>
        <taxon>Deinococci</taxon>
        <taxon>Deinococcales</taxon>
        <taxon>Deinococcaceae</taxon>
        <taxon>Deinococcus</taxon>
    </lineage>
</organism>
<feature type="compositionally biased region" description="Polar residues" evidence="2">
    <location>
        <begin position="34"/>
        <end position="44"/>
    </location>
</feature>
<feature type="transmembrane region" description="Helical" evidence="3">
    <location>
        <begin position="287"/>
        <end position="307"/>
    </location>
</feature>
<feature type="repeat" description="TPR" evidence="1">
    <location>
        <begin position="198"/>
        <end position="231"/>
    </location>
</feature>
<keyword evidence="1" id="KW-0802">TPR repeat</keyword>
<dbReference type="PANTHER" id="PTHR44809">
    <property type="match status" value="1"/>
</dbReference>
<dbReference type="Pfam" id="PF14559">
    <property type="entry name" value="TPR_19"/>
    <property type="match status" value="1"/>
</dbReference>
<evidence type="ECO:0008006" key="6">
    <source>
        <dbReference type="Google" id="ProtNLM"/>
    </source>
</evidence>